<feature type="domain" description="Brix" evidence="1">
    <location>
        <begin position="2"/>
        <end position="187"/>
    </location>
</feature>
<dbReference type="SUPFAM" id="SSF52954">
    <property type="entry name" value="Class II aaRS ABD-related"/>
    <property type="match status" value="1"/>
</dbReference>
<dbReference type="Gene3D" id="3.40.50.10480">
    <property type="entry name" value="Probable brix-domain ribosomal biogenesis protein"/>
    <property type="match status" value="1"/>
</dbReference>
<accession>A0A7C4H4D9</accession>
<evidence type="ECO:0000259" key="1">
    <source>
        <dbReference type="PROSITE" id="PS50833"/>
    </source>
</evidence>
<evidence type="ECO:0000313" key="2">
    <source>
        <dbReference type="EMBL" id="HGM46925.1"/>
    </source>
</evidence>
<gene>
    <name evidence="2" type="ORF">ENU21_04145</name>
</gene>
<dbReference type="AlphaFoldDB" id="A0A7C4H4D9"/>
<dbReference type="GO" id="GO:0006364">
    <property type="term" value="P:rRNA processing"/>
    <property type="evidence" value="ECO:0007669"/>
    <property type="project" value="InterPro"/>
</dbReference>
<dbReference type="InterPro" id="IPR007109">
    <property type="entry name" value="Brix"/>
</dbReference>
<dbReference type="EMBL" id="DTBQ01000113">
    <property type="protein sequence ID" value="HGM46925.1"/>
    <property type="molecule type" value="Genomic_DNA"/>
</dbReference>
<dbReference type="GO" id="GO:0019843">
    <property type="term" value="F:rRNA binding"/>
    <property type="evidence" value="ECO:0007669"/>
    <property type="project" value="InterPro"/>
</dbReference>
<dbReference type="PROSITE" id="PS50833">
    <property type="entry name" value="BRIX"/>
    <property type="match status" value="1"/>
</dbReference>
<name>A0A7C4H4D9_THEPE</name>
<comment type="caution">
    <text evidence="2">The sequence shown here is derived from an EMBL/GenBank/DDBJ whole genome shotgun (WGS) entry which is preliminary data.</text>
</comment>
<proteinExistence type="predicted"/>
<sequence length="187" mass="21093">MYEIVISTTRHVTPPVRRLARELSYALWSAKRVNRGGSSFSELILRARSLGARRLIIVGRGLHGNPGRIVFFDIGGTQTRPLLLLRLRGVAFPEKLRSIRRPSARILVVSVGRCSEESEGIAEDIAYAVNSSYLGCLDEKDLKTFREARVLVVEHVLEEHLAYVLKFIDNSQEIGLKILVKSTKVYY</sequence>
<protein>
    <recommendedName>
        <fullName evidence="1">Brix domain-containing protein</fullName>
    </recommendedName>
</protein>
<reference evidence="2" key="1">
    <citation type="journal article" date="2020" name="mSystems">
        <title>Genome- and Community-Level Interaction Insights into Carbon Utilization and Element Cycling Functions of Hydrothermarchaeota in Hydrothermal Sediment.</title>
        <authorList>
            <person name="Zhou Z."/>
            <person name="Liu Y."/>
            <person name="Xu W."/>
            <person name="Pan J."/>
            <person name="Luo Z.H."/>
            <person name="Li M."/>
        </authorList>
    </citation>
    <scope>NUCLEOTIDE SEQUENCE</scope>
    <source>
        <strain evidence="2">SpSt-649</strain>
    </source>
</reference>
<organism evidence="2">
    <name type="scientific">Thermofilum pendens</name>
    <dbReference type="NCBI Taxonomy" id="2269"/>
    <lineage>
        <taxon>Archaea</taxon>
        <taxon>Thermoproteota</taxon>
        <taxon>Thermoprotei</taxon>
        <taxon>Thermofilales</taxon>
        <taxon>Thermofilaceae</taxon>
        <taxon>Thermofilum</taxon>
    </lineage>
</organism>